<organism evidence="2 3">
    <name type="scientific">Pararhodobacter zhoushanensis</name>
    <dbReference type="NCBI Taxonomy" id="2479545"/>
    <lineage>
        <taxon>Bacteria</taxon>
        <taxon>Pseudomonadati</taxon>
        <taxon>Pseudomonadota</taxon>
        <taxon>Alphaproteobacteria</taxon>
        <taxon>Rhodobacterales</taxon>
        <taxon>Paracoccaceae</taxon>
        <taxon>Pararhodobacter</taxon>
    </lineage>
</organism>
<accession>A0ABT3H1K9</accession>
<evidence type="ECO:0000313" key="2">
    <source>
        <dbReference type="EMBL" id="MCW1933646.1"/>
    </source>
</evidence>
<comment type="caution">
    <text evidence="2">The sequence shown here is derived from an EMBL/GenBank/DDBJ whole genome shotgun (WGS) entry which is preliminary data.</text>
</comment>
<reference evidence="2 3" key="1">
    <citation type="submission" date="2022-10" db="EMBL/GenBank/DDBJ databases">
        <title>Pararhodobacter sp. nov., isolated from marine algae.</title>
        <authorList>
            <person name="Choi B.J."/>
            <person name="Kim J.M."/>
            <person name="Lee J.K."/>
            <person name="Choi D.G."/>
            <person name="Jeon C.O."/>
        </authorList>
    </citation>
    <scope>NUCLEOTIDE SEQUENCE [LARGE SCALE GENOMIC DNA]</scope>
    <source>
        <strain evidence="2 3">ZQ420</strain>
    </source>
</reference>
<evidence type="ECO:0000256" key="1">
    <source>
        <dbReference type="SAM" id="SignalP"/>
    </source>
</evidence>
<evidence type="ECO:0000313" key="3">
    <source>
        <dbReference type="Proteomes" id="UP001208938"/>
    </source>
</evidence>
<keyword evidence="1" id="KW-0732">Signal</keyword>
<proteinExistence type="predicted"/>
<protein>
    <recommendedName>
        <fullName evidence="4">Peptidase S1</fullName>
    </recommendedName>
</protein>
<gene>
    <name evidence="2" type="ORF">OKW52_15620</name>
</gene>
<feature type="signal peptide" evidence="1">
    <location>
        <begin position="1"/>
        <end position="23"/>
    </location>
</feature>
<feature type="chain" id="PRO_5046861625" description="Peptidase S1" evidence="1">
    <location>
        <begin position="24"/>
        <end position="160"/>
    </location>
</feature>
<keyword evidence="3" id="KW-1185">Reference proteome</keyword>
<name>A0ABT3H1K9_9RHOB</name>
<dbReference type="PROSITE" id="PS51257">
    <property type="entry name" value="PROKAR_LIPOPROTEIN"/>
    <property type="match status" value="1"/>
</dbReference>
<dbReference type="RefSeq" id="WP_264506528.1">
    <property type="nucleotide sequence ID" value="NZ_JAPDFL010000001.1"/>
</dbReference>
<dbReference type="Proteomes" id="UP001208938">
    <property type="component" value="Unassembled WGS sequence"/>
</dbReference>
<evidence type="ECO:0008006" key="4">
    <source>
        <dbReference type="Google" id="ProtNLM"/>
    </source>
</evidence>
<sequence>MNTFSKAAAVGLFALAAPAAASAACPTYAQPGAPLSYTAETVWTPQSSTVIAGGDQDLSTCAEVPGAGYVIETPDFTLAYDALNMGRALEFRVTGSCDTVLLVNSASGEWLFNDDTNEMHPVVRINNAPSGQYDLWVGTFGPETCEATLTVEIVLIRRHA</sequence>
<dbReference type="EMBL" id="JAPDFL010000001">
    <property type="protein sequence ID" value="MCW1933646.1"/>
    <property type="molecule type" value="Genomic_DNA"/>
</dbReference>